<feature type="transmembrane region" description="Helical" evidence="6">
    <location>
        <begin position="76"/>
        <end position="97"/>
    </location>
</feature>
<dbReference type="Pfam" id="PF08395">
    <property type="entry name" value="7tm_7"/>
    <property type="match status" value="1"/>
</dbReference>
<evidence type="ECO:0000256" key="1">
    <source>
        <dbReference type="ARBA" id="ARBA00004651"/>
    </source>
</evidence>
<evidence type="ECO:0000256" key="4">
    <source>
        <dbReference type="ARBA" id="ARBA00022989"/>
    </source>
</evidence>
<evidence type="ECO:0000256" key="3">
    <source>
        <dbReference type="ARBA" id="ARBA00022692"/>
    </source>
</evidence>
<dbReference type="InterPro" id="IPR013604">
    <property type="entry name" value="7TM_chemorcpt"/>
</dbReference>
<comment type="subcellular location">
    <subcellularLocation>
        <location evidence="1">Cell membrane</location>
        <topology evidence="1">Multi-pass membrane protein</topology>
    </subcellularLocation>
</comment>
<dbReference type="AlphaFoldDB" id="A0A9J6H0U5"/>
<dbReference type="EMBL" id="JABSTR010000010">
    <property type="protein sequence ID" value="KAH9380303.1"/>
    <property type="molecule type" value="Genomic_DNA"/>
</dbReference>
<keyword evidence="2" id="KW-1003">Cell membrane</keyword>
<keyword evidence="3 6" id="KW-0812">Transmembrane</keyword>
<evidence type="ECO:0000256" key="2">
    <source>
        <dbReference type="ARBA" id="ARBA00022475"/>
    </source>
</evidence>
<evidence type="ECO:0000256" key="5">
    <source>
        <dbReference type="ARBA" id="ARBA00023136"/>
    </source>
</evidence>
<feature type="transmembrane region" description="Helical" evidence="6">
    <location>
        <begin position="135"/>
        <end position="153"/>
    </location>
</feature>
<feature type="transmembrane region" description="Helical" evidence="6">
    <location>
        <begin position="280"/>
        <end position="299"/>
    </location>
</feature>
<evidence type="ECO:0000313" key="7">
    <source>
        <dbReference type="EMBL" id="KAH9380303.1"/>
    </source>
</evidence>
<comment type="caution">
    <text evidence="7">The sequence shown here is derived from an EMBL/GenBank/DDBJ whole genome shotgun (WGS) entry which is preliminary data.</text>
</comment>
<reference evidence="7 8" key="1">
    <citation type="journal article" date="2020" name="Cell">
        <title>Large-Scale Comparative Analyses of Tick Genomes Elucidate Their Genetic Diversity and Vector Capacities.</title>
        <authorList>
            <consortium name="Tick Genome and Microbiome Consortium (TIGMIC)"/>
            <person name="Jia N."/>
            <person name="Wang J."/>
            <person name="Shi W."/>
            <person name="Du L."/>
            <person name="Sun Y."/>
            <person name="Zhan W."/>
            <person name="Jiang J.F."/>
            <person name="Wang Q."/>
            <person name="Zhang B."/>
            <person name="Ji P."/>
            <person name="Bell-Sakyi L."/>
            <person name="Cui X.M."/>
            <person name="Yuan T.T."/>
            <person name="Jiang B.G."/>
            <person name="Yang W.F."/>
            <person name="Lam T.T."/>
            <person name="Chang Q.C."/>
            <person name="Ding S.J."/>
            <person name="Wang X.J."/>
            <person name="Zhu J.G."/>
            <person name="Ruan X.D."/>
            <person name="Zhao L."/>
            <person name="Wei J.T."/>
            <person name="Ye R.Z."/>
            <person name="Que T.C."/>
            <person name="Du C.H."/>
            <person name="Zhou Y.H."/>
            <person name="Cheng J.X."/>
            <person name="Dai P.F."/>
            <person name="Guo W.B."/>
            <person name="Han X.H."/>
            <person name="Huang E.J."/>
            <person name="Li L.F."/>
            <person name="Wei W."/>
            <person name="Gao Y.C."/>
            <person name="Liu J.Z."/>
            <person name="Shao H.Z."/>
            <person name="Wang X."/>
            <person name="Wang C.C."/>
            <person name="Yang T.C."/>
            <person name="Huo Q.B."/>
            <person name="Li W."/>
            <person name="Chen H.Y."/>
            <person name="Chen S.E."/>
            <person name="Zhou L.G."/>
            <person name="Ni X.B."/>
            <person name="Tian J.H."/>
            <person name="Sheng Y."/>
            <person name="Liu T."/>
            <person name="Pan Y.S."/>
            <person name="Xia L.Y."/>
            <person name="Li J."/>
            <person name="Zhao F."/>
            <person name="Cao W.C."/>
        </authorList>
    </citation>
    <scope>NUCLEOTIDE SEQUENCE [LARGE SCALE GENOMIC DNA]</scope>
    <source>
        <strain evidence="7">HaeL-2018</strain>
    </source>
</reference>
<keyword evidence="5 6" id="KW-0472">Membrane</keyword>
<feature type="transmembrane region" description="Helical" evidence="6">
    <location>
        <begin position="247"/>
        <end position="268"/>
    </location>
</feature>
<evidence type="ECO:0000256" key="6">
    <source>
        <dbReference type="SAM" id="Phobius"/>
    </source>
</evidence>
<keyword evidence="8" id="KW-1185">Reference proteome</keyword>
<feature type="transmembrane region" description="Helical" evidence="6">
    <location>
        <begin position="173"/>
        <end position="198"/>
    </location>
</feature>
<feature type="transmembrane region" description="Helical" evidence="6">
    <location>
        <begin position="36"/>
        <end position="56"/>
    </location>
</feature>
<dbReference type="GO" id="GO:0005886">
    <property type="term" value="C:plasma membrane"/>
    <property type="evidence" value="ECO:0007669"/>
    <property type="project" value="UniProtKB-SubCell"/>
</dbReference>
<keyword evidence="4 6" id="KW-1133">Transmembrane helix</keyword>
<evidence type="ECO:0008006" key="9">
    <source>
        <dbReference type="Google" id="ProtNLM"/>
    </source>
</evidence>
<dbReference type="GO" id="GO:0050909">
    <property type="term" value="P:sensory perception of taste"/>
    <property type="evidence" value="ECO:0007669"/>
    <property type="project" value="InterPro"/>
</dbReference>
<dbReference type="Proteomes" id="UP000821853">
    <property type="component" value="Chromosome 8"/>
</dbReference>
<proteinExistence type="predicted"/>
<sequence length="313" mass="35565">MMTHFWKWGIVFRLFGCLFIQGFWDRSLKAAKVKILSPYAVYSAACLTVVVVYEMGVVVVNMHLLPDVAGSFAKSVLLIVYTVVLVKIIVNVLCMTLGSSKLLQFLREAEAYENATSFGYSAVCRCNWRAQARRWVSAAALVASYAMAMTIYMRNFMQGYDDPWHNFLKVVGYFSEFILFFYDSIAYIVLGSTVDVLVEYLRVLSVSLDTCERSRLQLCSTLCPRRVEEIRLNLSRIQALIRCINDMWNPAIIATSACLVWILCTTLYTVIDDGFKTVDIWLSVTYAVYASVGFFDLAVISQELRDQVSCSYI</sequence>
<dbReference type="OrthoDB" id="6497997at2759"/>
<organism evidence="7 8">
    <name type="scientific">Haemaphysalis longicornis</name>
    <name type="common">Bush tick</name>
    <dbReference type="NCBI Taxonomy" id="44386"/>
    <lineage>
        <taxon>Eukaryota</taxon>
        <taxon>Metazoa</taxon>
        <taxon>Ecdysozoa</taxon>
        <taxon>Arthropoda</taxon>
        <taxon>Chelicerata</taxon>
        <taxon>Arachnida</taxon>
        <taxon>Acari</taxon>
        <taxon>Parasitiformes</taxon>
        <taxon>Ixodida</taxon>
        <taxon>Ixodoidea</taxon>
        <taxon>Ixodidae</taxon>
        <taxon>Haemaphysalinae</taxon>
        <taxon>Haemaphysalis</taxon>
    </lineage>
</organism>
<evidence type="ECO:0000313" key="8">
    <source>
        <dbReference type="Proteomes" id="UP000821853"/>
    </source>
</evidence>
<gene>
    <name evidence="7" type="ORF">HPB48_022263</name>
</gene>
<dbReference type="VEuPathDB" id="VectorBase:HLOH_043865"/>
<protein>
    <recommendedName>
        <fullName evidence="9">Gustatory receptor</fullName>
    </recommendedName>
</protein>
<accession>A0A9J6H0U5</accession>
<name>A0A9J6H0U5_HAELO</name>